<dbReference type="AlphaFoldDB" id="A0AAW1HW56"/>
<protein>
    <recommendedName>
        <fullName evidence="4">Transposase</fullName>
    </recommendedName>
</protein>
<accession>A0AAW1HW56</accession>
<name>A0AAW1HW56_POPJA</name>
<reference evidence="2 3" key="1">
    <citation type="journal article" date="2024" name="BMC Genomics">
        <title>De novo assembly and annotation of Popillia japonica's genome with initial clues to its potential as an invasive pest.</title>
        <authorList>
            <person name="Cucini C."/>
            <person name="Boschi S."/>
            <person name="Funari R."/>
            <person name="Cardaioli E."/>
            <person name="Iannotti N."/>
            <person name="Marturano G."/>
            <person name="Paoli F."/>
            <person name="Bruttini M."/>
            <person name="Carapelli A."/>
            <person name="Frati F."/>
            <person name="Nardi F."/>
        </authorList>
    </citation>
    <scope>NUCLEOTIDE SEQUENCE [LARGE SCALE GENOMIC DNA]</scope>
    <source>
        <strain evidence="2">DMR45628</strain>
    </source>
</reference>
<dbReference type="Proteomes" id="UP001458880">
    <property type="component" value="Unassembled WGS sequence"/>
</dbReference>
<organism evidence="2 3">
    <name type="scientific">Popillia japonica</name>
    <name type="common">Japanese beetle</name>
    <dbReference type="NCBI Taxonomy" id="7064"/>
    <lineage>
        <taxon>Eukaryota</taxon>
        <taxon>Metazoa</taxon>
        <taxon>Ecdysozoa</taxon>
        <taxon>Arthropoda</taxon>
        <taxon>Hexapoda</taxon>
        <taxon>Insecta</taxon>
        <taxon>Pterygota</taxon>
        <taxon>Neoptera</taxon>
        <taxon>Endopterygota</taxon>
        <taxon>Coleoptera</taxon>
        <taxon>Polyphaga</taxon>
        <taxon>Scarabaeiformia</taxon>
        <taxon>Scarabaeidae</taxon>
        <taxon>Rutelinae</taxon>
        <taxon>Popillia</taxon>
    </lineage>
</organism>
<proteinExistence type="predicted"/>
<gene>
    <name evidence="2" type="ORF">QE152_g38741</name>
</gene>
<evidence type="ECO:0000256" key="1">
    <source>
        <dbReference type="SAM" id="MobiDB-lite"/>
    </source>
</evidence>
<dbReference type="EMBL" id="JASPKY010000859">
    <property type="protein sequence ID" value="KAK9680897.1"/>
    <property type="molecule type" value="Genomic_DNA"/>
</dbReference>
<feature type="region of interest" description="Disordered" evidence="1">
    <location>
        <begin position="34"/>
        <end position="63"/>
    </location>
</feature>
<comment type="caution">
    <text evidence="2">The sequence shown here is derived from an EMBL/GenBank/DDBJ whole genome shotgun (WGS) entry which is preliminary data.</text>
</comment>
<feature type="compositionally biased region" description="Polar residues" evidence="1">
    <location>
        <begin position="40"/>
        <end position="51"/>
    </location>
</feature>
<evidence type="ECO:0008006" key="4">
    <source>
        <dbReference type="Google" id="ProtNLM"/>
    </source>
</evidence>
<evidence type="ECO:0000313" key="2">
    <source>
        <dbReference type="EMBL" id="KAK9680897.1"/>
    </source>
</evidence>
<evidence type="ECO:0000313" key="3">
    <source>
        <dbReference type="Proteomes" id="UP001458880"/>
    </source>
</evidence>
<feature type="compositionally biased region" description="Basic and acidic residues" evidence="1">
    <location>
        <begin position="53"/>
        <end position="63"/>
    </location>
</feature>
<keyword evidence="3" id="KW-1185">Reference proteome</keyword>
<sequence>MCSKHFVNTDYKWNLQHEILGYTNKRCRQLNEDAVPTKNLPKQPQSCTGSVSRAERSKQRDKAKRVKELLNSKDYLRSASASLIIIGNGVLSNNISDGVGKCTTELSPSNALIPNSSDVGVNTEVDERDQTIWDLKARNEFLEEENKSILKQFSPTQLRKLREPYKRFNWSVQDVQKAIVNILLIHELIGYF</sequence>